<proteinExistence type="inferred from homology"/>
<keyword evidence="2" id="KW-0560">Oxidoreductase</keyword>
<comment type="similarity">
    <text evidence="1">Belongs to the short-chain dehydrogenases/reductases (SDR) family.</text>
</comment>
<reference evidence="4" key="1">
    <citation type="journal article" date="2019" name="Int. J. Syst. Evol. Microbiol.">
        <title>The Global Catalogue of Microorganisms (GCM) 10K type strain sequencing project: providing services to taxonomists for standard genome sequencing and annotation.</title>
        <authorList>
            <consortium name="The Broad Institute Genomics Platform"/>
            <consortium name="The Broad Institute Genome Sequencing Center for Infectious Disease"/>
            <person name="Wu L."/>
            <person name="Ma J."/>
        </authorList>
    </citation>
    <scope>NUCLEOTIDE SEQUENCE [LARGE SCALE GENOMIC DNA]</scope>
    <source>
        <strain evidence="4">CCUG 56029</strain>
    </source>
</reference>
<keyword evidence="4" id="KW-1185">Reference proteome</keyword>
<dbReference type="Gene3D" id="3.40.50.720">
    <property type="entry name" value="NAD(P)-binding Rossmann-like Domain"/>
    <property type="match status" value="1"/>
</dbReference>
<gene>
    <name evidence="3" type="ORF">ACFSCT_07225</name>
</gene>
<dbReference type="PANTHER" id="PTHR43639:SF1">
    <property type="entry name" value="SHORT-CHAIN DEHYDROGENASE_REDUCTASE FAMILY PROTEIN"/>
    <property type="match status" value="1"/>
</dbReference>
<dbReference type="PANTHER" id="PTHR43639">
    <property type="entry name" value="OXIDOREDUCTASE, SHORT-CHAIN DEHYDROGENASE/REDUCTASE FAMILY (AFU_ORTHOLOGUE AFUA_5G02870)"/>
    <property type="match status" value="1"/>
</dbReference>
<dbReference type="Pfam" id="PF13561">
    <property type="entry name" value="adh_short_C2"/>
    <property type="match status" value="1"/>
</dbReference>
<dbReference type="InterPro" id="IPR036291">
    <property type="entry name" value="NAD(P)-bd_dom_sf"/>
</dbReference>
<name>A0ABW4R615_9RHOB</name>
<organism evidence="3 4">
    <name type="scientific">Paracoccus pacificus</name>
    <dbReference type="NCBI Taxonomy" id="1463598"/>
    <lineage>
        <taxon>Bacteria</taxon>
        <taxon>Pseudomonadati</taxon>
        <taxon>Pseudomonadota</taxon>
        <taxon>Alphaproteobacteria</taxon>
        <taxon>Rhodobacterales</taxon>
        <taxon>Paracoccaceae</taxon>
        <taxon>Paracoccus</taxon>
    </lineage>
</organism>
<evidence type="ECO:0000313" key="3">
    <source>
        <dbReference type="EMBL" id="MFD1881506.1"/>
    </source>
</evidence>
<dbReference type="SUPFAM" id="SSF51735">
    <property type="entry name" value="NAD(P)-binding Rossmann-fold domains"/>
    <property type="match status" value="1"/>
</dbReference>
<dbReference type="PRINTS" id="PR00080">
    <property type="entry name" value="SDRFAMILY"/>
</dbReference>
<dbReference type="EMBL" id="JBHUEN010000020">
    <property type="protein sequence ID" value="MFD1881506.1"/>
    <property type="molecule type" value="Genomic_DNA"/>
</dbReference>
<evidence type="ECO:0000256" key="2">
    <source>
        <dbReference type="ARBA" id="ARBA00023002"/>
    </source>
</evidence>
<comment type="caution">
    <text evidence="3">The sequence shown here is derived from an EMBL/GenBank/DDBJ whole genome shotgun (WGS) entry which is preliminary data.</text>
</comment>
<sequence length="245" mass="25650">MALVTGASSGIGAASALALAADGWDIAVHYRGDREGAEKVAAEIRDMGQRAEVLQADLAQPDGPDLLFQAFDARFPRLDALINNAGAVDLARRIDQLDAARLARMFALNLIAPFLCAGHAVRRMSTAKGGQGGVIINMSSGAARLGSANVYADYAAAKAGIDLMTKALSDEVATEGIRTAAIRPGLIETPIHGKGGDPDRLRNWVSTVPMRRAGRPEEIAEAVVWLCSDKASYVTGAILDVTGGR</sequence>
<protein>
    <submittedName>
        <fullName evidence="3">SDR family oxidoreductase</fullName>
    </submittedName>
</protein>
<dbReference type="RefSeq" id="WP_379141720.1">
    <property type="nucleotide sequence ID" value="NZ_JBHUEN010000020.1"/>
</dbReference>
<evidence type="ECO:0000313" key="4">
    <source>
        <dbReference type="Proteomes" id="UP001597213"/>
    </source>
</evidence>
<accession>A0ABW4R615</accession>
<dbReference type="PRINTS" id="PR00081">
    <property type="entry name" value="GDHRDH"/>
</dbReference>
<dbReference type="Proteomes" id="UP001597213">
    <property type="component" value="Unassembled WGS sequence"/>
</dbReference>
<dbReference type="InterPro" id="IPR002347">
    <property type="entry name" value="SDR_fam"/>
</dbReference>
<evidence type="ECO:0000256" key="1">
    <source>
        <dbReference type="ARBA" id="ARBA00006484"/>
    </source>
</evidence>